<feature type="compositionally biased region" description="Basic and acidic residues" evidence="6">
    <location>
        <begin position="632"/>
        <end position="643"/>
    </location>
</feature>
<dbReference type="VEuPathDB" id="FungiDB:CCM_01637"/>
<dbReference type="InterPro" id="IPR001248">
    <property type="entry name" value="Pur-cyt_permease"/>
</dbReference>
<dbReference type="Gene3D" id="1.10.4160.10">
    <property type="entry name" value="Hydantoin permease"/>
    <property type="match status" value="1"/>
</dbReference>
<accession>G3J679</accession>
<reference evidence="8 9" key="1">
    <citation type="journal article" date="2011" name="Genome Biol.">
        <title>Genome sequence of the insect pathogenic fungus Cordyceps militaris, a valued traditional Chinese medicine.</title>
        <authorList>
            <person name="Zheng P."/>
            <person name="Xia Y."/>
            <person name="Xiao G."/>
            <person name="Xiong C."/>
            <person name="Hu X."/>
            <person name="Zhang S."/>
            <person name="Zheng H."/>
            <person name="Huang Y."/>
            <person name="Zhou Y."/>
            <person name="Wang S."/>
            <person name="Zhao G.P."/>
            <person name="Liu X."/>
            <person name="St Leger R.J."/>
            <person name="Wang C."/>
        </authorList>
    </citation>
    <scope>NUCLEOTIDE SEQUENCE [LARGE SCALE GENOMIC DNA]</scope>
    <source>
        <strain evidence="8 9">CM01</strain>
    </source>
</reference>
<evidence type="ECO:0000256" key="7">
    <source>
        <dbReference type="SAM" id="Phobius"/>
    </source>
</evidence>
<evidence type="ECO:0000256" key="5">
    <source>
        <dbReference type="ARBA" id="ARBA00023136"/>
    </source>
</evidence>
<dbReference type="PANTHER" id="PTHR30618">
    <property type="entry name" value="NCS1 FAMILY PURINE/PYRIMIDINE TRANSPORTER"/>
    <property type="match status" value="1"/>
</dbReference>
<dbReference type="GO" id="GO:0015205">
    <property type="term" value="F:nucleobase transmembrane transporter activity"/>
    <property type="evidence" value="ECO:0007669"/>
    <property type="project" value="TreeGrafter"/>
</dbReference>
<dbReference type="Pfam" id="PF02133">
    <property type="entry name" value="Transp_cyt_pur"/>
    <property type="match status" value="1"/>
</dbReference>
<keyword evidence="4 7" id="KW-1133">Transmembrane helix</keyword>
<comment type="similarity">
    <text evidence="2">Belongs to the purine-cytosine permease (2.A.39) family.</text>
</comment>
<feature type="compositionally biased region" description="Polar residues" evidence="6">
    <location>
        <begin position="97"/>
        <end position="107"/>
    </location>
</feature>
<feature type="transmembrane region" description="Helical" evidence="7">
    <location>
        <begin position="246"/>
        <end position="265"/>
    </location>
</feature>
<dbReference type="Proteomes" id="UP000001610">
    <property type="component" value="Unassembled WGS sequence"/>
</dbReference>
<evidence type="ECO:0000256" key="1">
    <source>
        <dbReference type="ARBA" id="ARBA00004141"/>
    </source>
</evidence>
<dbReference type="OrthoDB" id="2018619at2759"/>
<feature type="region of interest" description="Disordered" evidence="6">
    <location>
        <begin position="1"/>
        <end position="22"/>
    </location>
</feature>
<proteinExistence type="inferred from homology"/>
<dbReference type="GO" id="GO:0005886">
    <property type="term" value="C:plasma membrane"/>
    <property type="evidence" value="ECO:0007669"/>
    <property type="project" value="TreeGrafter"/>
</dbReference>
<evidence type="ECO:0000256" key="2">
    <source>
        <dbReference type="ARBA" id="ARBA00008974"/>
    </source>
</evidence>
<evidence type="ECO:0000256" key="6">
    <source>
        <dbReference type="SAM" id="MobiDB-lite"/>
    </source>
</evidence>
<dbReference type="HOGENOM" id="CLU_021555_3_1_1"/>
<dbReference type="PANTHER" id="PTHR30618:SF4">
    <property type="entry name" value="ALLANTOIN PERMEASE"/>
    <property type="match status" value="1"/>
</dbReference>
<evidence type="ECO:0000256" key="4">
    <source>
        <dbReference type="ARBA" id="ARBA00022989"/>
    </source>
</evidence>
<comment type="subcellular location">
    <subcellularLocation>
        <location evidence="1">Membrane</location>
        <topology evidence="1">Multi-pass membrane protein</topology>
    </subcellularLocation>
</comment>
<organism evidence="8 9">
    <name type="scientific">Cordyceps militaris (strain CM01)</name>
    <name type="common">Caterpillar fungus</name>
    <dbReference type="NCBI Taxonomy" id="983644"/>
    <lineage>
        <taxon>Eukaryota</taxon>
        <taxon>Fungi</taxon>
        <taxon>Dikarya</taxon>
        <taxon>Ascomycota</taxon>
        <taxon>Pezizomycotina</taxon>
        <taxon>Sordariomycetes</taxon>
        <taxon>Hypocreomycetidae</taxon>
        <taxon>Hypocreales</taxon>
        <taxon>Cordycipitaceae</taxon>
        <taxon>Cordyceps</taxon>
    </lineage>
</organism>
<dbReference type="RefSeq" id="XP_006666855.1">
    <property type="nucleotide sequence ID" value="XM_006666792.1"/>
</dbReference>
<dbReference type="eggNOG" id="KOG2466">
    <property type="taxonomic scope" value="Eukaryota"/>
</dbReference>
<keyword evidence="9" id="KW-1185">Reference proteome</keyword>
<dbReference type="EMBL" id="JH126399">
    <property type="protein sequence ID" value="EGX96978.1"/>
    <property type="molecule type" value="Genomic_DNA"/>
</dbReference>
<feature type="transmembrane region" description="Helical" evidence="7">
    <location>
        <begin position="359"/>
        <end position="379"/>
    </location>
</feature>
<keyword evidence="3 7" id="KW-0812">Transmembrane</keyword>
<keyword evidence="5 7" id="KW-0472">Membrane</keyword>
<gene>
    <name evidence="8" type="ORF">CCM_01637</name>
</gene>
<dbReference type="STRING" id="983644.G3J679"/>
<dbReference type="AlphaFoldDB" id="G3J679"/>
<evidence type="ECO:0000313" key="9">
    <source>
        <dbReference type="Proteomes" id="UP000001610"/>
    </source>
</evidence>
<feature type="region of interest" description="Disordered" evidence="6">
    <location>
        <begin position="626"/>
        <end position="667"/>
    </location>
</feature>
<feature type="transmembrane region" description="Helical" evidence="7">
    <location>
        <begin position="320"/>
        <end position="339"/>
    </location>
</feature>
<feature type="transmembrane region" description="Helical" evidence="7">
    <location>
        <begin position="272"/>
        <end position="293"/>
    </location>
</feature>
<feature type="transmembrane region" description="Helical" evidence="7">
    <location>
        <begin position="165"/>
        <end position="185"/>
    </location>
</feature>
<name>G3J679_CORMM</name>
<dbReference type="KEGG" id="cmt:CCM_01637"/>
<feature type="transmembrane region" description="Helical" evidence="7">
    <location>
        <begin position="205"/>
        <end position="226"/>
    </location>
</feature>
<dbReference type="GeneID" id="18163667"/>
<dbReference type="OMA" id="ISFVANW"/>
<dbReference type="InterPro" id="IPR045225">
    <property type="entry name" value="Uracil/uridine/allantoin_perm"/>
</dbReference>
<sequence>MVRGAIANPNASWPASLARPRGRPSPMNWLDCCVLHVKKTQPAITKQPIESPNSRLTLSHGLEKLATLRTDRHKFAPIVQPSTTLQEKKDPRRKSTPKSLPSMSPTNHSEEEPCRPRRFTERLSSLMTFAELSSVSQWINDDVRPVEKERRTWNLRSFHDFCLSWWQAVICIVVGNLIALAAVLANSAAGSRYHVGFPVISRSVWGMWGSQFTIWNRIFLSIVLALDPRVDQHIRNTMPGRAHLTTARFISYVIFCVISLPFIWIRPHRLQWFLNSTSLVALVFYIALLIWALTTMGPSGFGSTITEDKPNPPSGPNSTAWVMVSGIVATIGSIAAGILNQNDYTRLARSPRDAKWGQIIAYPIYSIGTSIIGILVVAATQDRLGKEHWFLPGLLARVVRKNPTPGARAGVFFSGLALTFSQLGSNVLGNALAGGIDLAAVFPRFLNIRRGAYITAIISPIVNPWRMVDTATIFISVMSGYGVFLAPMTGIMVAGYYIVHRRKLDVDDLFRGDPSSKYWYNNGVNWRAPISLTYVEQWAIGVGPCLPGFVASVNSAVNVPDSIRELYMTNYVYGFFSSGLVFVALHAAFPARAVDEFVKNEMPAADVQRYYSDRWDVSLSESGRMVAASVGQEHKRPGERRPEGQATESAAVTDAGEMRRRTASGEV</sequence>
<feature type="transmembrane region" description="Helical" evidence="7">
    <location>
        <begin position="473"/>
        <end position="499"/>
    </location>
</feature>
<evidence type="ECO:0000313" key="8">
    <source>
        <dbReference type="EMBL" id="EGX96978.1"/>
    </source>
</evidence>
<evidence type="ECO:0000256" key="3">
    <source>
        <dbReference type="ARBA" id="ARBA00022692"/>
    </source>
</evidence>
<feature type="region of interest" description="Disordered" evidence="6">
    <location>
        <begin position="76"/>
        <end position="115"/>
    </location>
</feature>
<dbReference type="InParanoid" id="G3J679"/>
<feature type="transmembrane region" description="Helical" evidence="7">
    <location>
        <begin position="571"/>
        <end position="589"/>
    </location>
</feature>
<protein>
    <submittedName>
        <fullName evidence="8">NCS1 nucleoside transporter family protein</fullName>
    </submittedName>
</protein>